<dbReference type="GO" id="GO:0005886">
    <property type="term" value="C:plasma membrane"/>
    <property type="evidence" value="ECO:0007669"/>
    <property type="project" value="TreeGrafter"/>
</dbReference>
<dbReference type="EMBL" id="JABSTR010000142">
    <property type="protein sequence ID" value="KAH9382671.1"/>
    <property type="molecule type" value="Genomic_DNA"/>
</dbReference>
<comment type="caution">
    <text evidence="2">Lacks conserved residue(s) required for the propagation of feature annotation.</text>
</comment>
<dbReference type="Proteomes" id="UP000821853">
    <property type="component" value="Unassembled WGS sequence"/>
</dbReference>
<keyword evidence="1" id="KW-1015">Disulfide bond</keyword>
<feature type="domain" description="CUB" evidence="3">
    <location>
        <begin position="207"/>
        <end position="320"/>
    </location>
</feature>
<protein>
    <recommendedName>
        <fullName evidence="3">CUB domain-containing protein</fullName>
    </recommendedName>
</protein>
<dbReference type="InterPro" id="IPR000859">
    <property type="entry name" value="CUB_dom"/>
</dbReference>
<dbReference type="SMART" id="SM00042">
    <property type="entry name" value="CUB"/>
    <property type="match status" value="1"/>
</dbReference>
<dbReference type="InterPro" id="IPR035914">
    <property type="entry name" value="Sperma_CUB_dom_sf"/>
</dbReference>
<keyword evidence="5" id="KW-1185">Reference proteome</keyword>
<evidence type="ECO:0000313" key="5">
    <source>
        <dbReference type="Proteomes" id="UP000821853"/>
    </source>
</evidence>
<accession>A0A9J6H719</accession>
<organism evidence="4 5">
    <name type="scientific">Haemaphysalis longicornis</name>
    <name type="common">Bush tick</name>
    <dbReference type="NCBI Taxonomy" id="44386"/>
    <lineage>
        <taxon>Eukaryota</taxon>
        <taxon>Metazoa</taxon>
        <taxon>Ecdysozoa</taxon>
        <taxon>Arthropoda</taxon>
        <taxon>Chelicerata</taxon>
        <taxon>Arachnida</taxon>
        <taxon>Acari</taxon>
        <taxon>Parasitiformes</taxon>
        <taxon>Ixodida</taxon>
        <taxon>Ixodoidea</taxon>
        <taxon>Ixodidae</taxon>
        <taxon>Haemaphysalinae</taxon>
        <taxon>Haemaphysalis</taxon>
    </lineage>
</organism>
<evidence type="ECO:0000256" key="1">
    <source>
        <dbReference type="ARBA" id="ARBA00023157"/>
    </source>
</evidence>
<evidence type="ECO:0000256" key="2">
    <source>
        <dbReference type="PROSITE-ProRule" id="PRU00059"/>
    </source>
</evidence>
<evidence type="ECO:0000259" key="3">
    <source>
        <dbReference type="PROSITE" id="PS01180"/>
    </source>
</evidence>
<dbReference type="CDD" id="cd00041">
    <property type="entry name" value="CUB"/>
    <property type="match status" value="1"/>
</dbReference>
<dbReference type="PROSITE" id="PS01180">
    <property type="entry name" value="CUB"/>
    <property type="match status" value="1"/>
</dbReference>
<name>A0A9J6H719_HAELO</name>
<dbReference type="Pfam" id="PF00431">
    <property type="entry name" value="CUB"/>
    <property type="match status" value="1"/>
</dbReference>
<reference evidence="4 5" key="1">
    <citation type="journal article" date="2020" name="Cell">
        <title>Large-Scale Comparative Analyses of Tick Genomes Elucidate Their Genetic Diversity and Vector Capacities.</title>
        <authorList>
            <consortium name="Tick Genome and Microbiome Consortium (TIGMIC)"/>
            <person name="Jia N."/>
            <person name="Wang J."/>
            <person name="Shi W."/>
            <person name="Du L."/>
            <person name="Sun Y."/>
            <person name="Zhan W."/>
            <person name="Jiang J.F."/>
            <person name="Wang Q."/>
            <person name="Zhang B."/>
            <person name="Ji P."/>
            <person name="Bell-Sakyi L."/>
            <person name="Cui X.M."/>
            <person name="Yuan T.T."/>
            <person name="Jiang B.G."/>
            <person name="Yang W.F."/>
            <person name="Lam T.T."/>
            <person name="Chang Q.C."/>
            <person name="Ding S.J."/>
            <person name="Wang X.J."/>
            <person name="Zhu J.G."/>
            <person name="Ruan X.D."/>
            <person name="Zhao L."/>
            <person name="Wei J.T."/>
            <person name="Ye R.Z."/>
            <person name="Que T.C."/>
            <person name="Du C.H."/>
            <person name="Zhou Y.H."/>
            <person name="Cheng J.X."/>
            <person name="Dai P.F."/>
            <person name="Guo W.B."/>
            <person name="Han X.H."/>
            <person name="Huang E.J."/>
            <person name="Li L.F."/>
            <person name="Wei W."/>
            <person name="Gao Y.C."/>
            <person name="Liu J.Z."/>
            <person name="Shao H.Z."/>
            <person name="Wang X."/>
            <person name="Wang C.C."/>
            <person name="Yang T.C."/>
            <person name="Huo Q.B."/>
            <person name="Li W."/>
            <person name="Chen H.Y."/>
            <person name="Chen S.E."/>
            <person name="Zhou L.G."/>
            <person name="Ni X.B."/>
            <person name="Tian J.H."/>
            <person name="Sheng Y."/>
            <person name="Liu T."/>
            <person name="Pan Y.S."/>
            <person name="Xia L.Y."/>
            <person name="Li J."/>
            <person name="Zhao F."/>
            <person name="Cao W.C."/>
        </authorList>
    </citation>
    <scope>NUCLEOTIDE SEQUENCE [LARGE SCALE GENOMIC DNA]</scope>
    <source>
        <strain evidence="4">HaeL-2018</strain>
    </source>
</reference>
<dbReference type="PANTHER" id="PTHR47537">
    <property type="entry name" value="CUBILIN"/>
    <property type="match status" value="1"/>
</dbReference>
<dbReference type="InterPro" id="IPR053207">
    <property type="entry name" value="Non-NMDA_GluR_Accessory"/>
</dbReference>
<dbReference type="SUPFAM" id="SSF49854">
    <property type="entry name" value="Spermadhesin, CUB domain"/>
    <property type="match status" value="1"/>
</dbReference>
<dbReference type="VEuPathDB" id="VectorBase:HLOH_054393"/>
<dbReference type="OMA" id="RNITCAY"/>
<dbReference type="Gene3D" id="2.60.120.290">
    <property type="entry name" value="Spermadhesin, CUB domain"/>
    <property type="match status" value="1"/>
</dbReference>
<proteinExistence type="predicted"/>
<sequence length="360" mass="39851">MLDAVVSLVLHTRPSVTDEKKDHELDSTSDLFEPEVQSVVQVFPKTYRNCWFLQYDGGRKSNSSPSCLQGHMQLAEEDEGNALAERSLPYTAQPLRLMNERPHHRSHHRTMARVTDPATAGNSAQTSPQHQSVAPPAGFGGFCGSLVGRSATFYSSRRNVSLTVSFPVTSTVSMATAGVFLTYRYLKRADIRRDSFYYGDEVPGTHCDRVLTDCHERKCRVRSPNYPGFYPRNITCAYHVRQAQVPAGRVAQLIFQQRNEYKISVHTGLPNAGGVLYNALTSECAADVVQISDGASESNQDSVVLMRFCGSGQLPRVVSSGPDATVRIISVPYQQLLDSRVEIDVSVQFVDPTELKMTGR</sequence>
<comment type="caution">
    <text evidence="4">The sequence shown here is derived from an EMBL/GenBank/DDBJ whole genome shotgun (WGS) entry which is preliminary data.</text>
</comment>
<dbReference type="AlphaFoldDB" id="A0A9J6H719"/>
<dbReference type="PANTHER" id="PTHR47537:SF3">
    <property type="entry name" value="CUB DOMAIN-CONTAINING PROTEIN"/>
    <property type="match status" value="1"/>
</dbReference>
<gene>
    <name evidence="4" type="ORF">HPB48_023225</name>
</gene>
<dbReference type="OrthoDB" id="10037824at2759"/>
<evidence type="ECO:0000313" key="4">
    <source>
        <dbReference type="EMBL" id="KAH9382671.1"/>
    </source>
</evidence>